<keyword evidence="3" id="KW-1185">Reference proteome</keyword>
<dbReference type="Proteomes" id="UP001608902">
    <property type="component" value="Unassembled WGS sequence"/>
</dbReference>
<evidence type="ECO:0000259" key="1">
    <source>
        <dbReference type="PROSITE" id="PS51789"/>
    </source>
</evidence>
<dbReference type="PANTHER" id="PTHR14074:SF16">
    <property type="entry name" value="ANTIVIRAL INNATE IMMUNE RESPONSE RECEPTOR RIG-I"/>
    <property type="match status" value="1"/>
</dbReference>
<gene>
    <name evidence="2" type="ORF">AB6A40_004146</name>
</gene>
<dbReference type="EMBL" id="JBGFUD010002302">
    <property type="protein sequence ID" value="MFH4977437.1"/>
    <property type="molecule type" value="Genomic_DNA"/>
</dbReference>
<dbReference type="PANTHER" id="PTHR14074">
    <property type="entry name" value="HELICASE WITH DEATH DOMAIN-RELATED"/>
    <property type="match status" value="1"/>
</dbReference>
<protein>
    <recommendedName>
        <fullName evidence="1">RLR CTR domain-containing protein</fullName>
    </recommendedName>
</protein>
<dbReference type="Gene3D" id="2.170.150.30">
    <property type="entry name" value="RIG-I-like receptor, C-terminal regulatory domain"/>
    <property type="match status" value="1"/>
</dbReference>
<proteinExistence type="predicted"/>
<dbReference type="Gene3D" id="3.40.50.300">
    <property type="entry name" value="P-loop containing nucleotide triphosphate hydrolases"/>
    <property type="match status" value="2"/>
</dbReference>
<dbReference type="PROSITE" id="PS51789">
    <property type="entry name" value="RLR_CTR"/>
    <property type="match status" value="1"/>
</dbReference>
<dbReference type="Pfam" id="PF11648">
    <property type="entry name" value="RIG-I_C-RD"/>
    <property type="match status" value="1"/>
</dbReference>
<dbReference type="InterPro" id="IPR021673">
    <property type="entry name" value="RLR_CTR"/>
</dbReference>
<comment type="caution">
    <text evidence="2">The sequence shown here is derived from an EMBL/GenBank/DDBJ whole genome shotgun (WGS) entry which is preliminary data.</text>
</comment>
<dbReference type="AlphaFoldDB" id="A0ABD6ELI7"/>
<feature type="domain" description="RLR CTR" evidence="1">
    <location>
        <begin position="74"/>
        <end position="206"/>
    </location>
</feature>
<dbReference type="InterPro" id="IPR038557">
    <property type="entry name" value="RLR_C_sf"/>
</dbReference>
<accession>A0ABD6ELI7</accession>
<reference evidence="2 3" key="1">
    <citation type="submission" date="2024-08" db="EMBL/GenBank/DDBJ databases">
        <title>Gnathostoma spinigerum genome.</title>
        <authorList>
            <person name="Gonzalez-Bertolin B."/>
            <person name="Monzon S."/>
            <person name="Zaballos A."/>
            <person name="Jimenez P."/>
            <person name="Dekumyoy P."/>
            <person name="Varona S."/>
            <person name="Cuesta I."/>
            <person name="Sumanam S."/>
            <person name="Adisakwattana P."/>
            <person name="Gasser R.B."/>
            <person name="Hernandez-Gonzalez A."/>
            <person name="Young N.D."/>
            <person name="Perteguer M.J."/>
        </authorList>
    </citation>
    <scope>NUCLEOTIDE SEQUENCE [LARGE SCALE GENOMIC DNA]</scope>
    <source>
        <strain evidence="2">AL3</strain>
        <tissue evidence="2">Liver</tissue>
    </source>
</reference>
<dbReference type="InterPro" id="IPR027417">
    <property type="entry name" value="P-loop_NTPase"/>
</dbReference>
<organism evidence="2 3">
    <name type="scientific">Gnathostoma spinigerum</name>
    <dbReference type="NCBI Taxonomy" id="75299"/>
    <lineage>
        <taxon>Eukaryota</taxon>
        <taxon>Metazoa</taxon>
        <taxon>Ecdysozoa</taxon>
        <taxon>Nematoda</taxon>
        <taxon>Chromadorea</taxon>
        <taxon>Rhabditida</taxon>
        <taxon>Spirurina</taxon>
        <taxon>Gnathostomatomorpha</taxon>
        <taxon>Gnathostomatoidea</taxon>
        <taxon>Gnathostomatidae</taxon>
        <taxon>Gnathostoma</taxon>
    </lineage>
</organism>
<name>A0ABD6ELI7_9BILA</name>
<sequence>MLGRARARDSKSILLALDGAIEQRELENVQREALMRKCIMEIQSIPPDRMRQKIEEKIKFLRARREIALNEKNAKEASLSHNSYDISCRACGAFVTKSSDLRLMCNGQYVCCDPKIWERVNPVVRSDAKSISIATLVGKPICRGKDEFECGETLGTIVKLYGAYLPTLLARSVVVDDGCERSSVKAEKWEALMRDLFVVKAITERDLGLMMTSLYQHSPKVFLEMEIEAEKANKQALEWAKKEKKQRVFLPDE</sequence>
<dbReference type="InterPro" id="IPR051363">
    <property type="entry name" value="RLR_Helicase"/>
</dbReference>
<evidence type="ECO:0000313" key="2">
    <source>
        <dbReference type="EMBL" id="MFH4977437.1"/>
    </source>
</evidence>
<evidence type="ECO:0000313" key="3">
    <source>
        <dbReference type="Proteomes" id="UP001608902"/>
    </source>
</evidence>